<sequence>MTFLLLAKESSCSLLENCASFYMDFTQAINRFAASKINLRFLARNSSDMLNKGKQRMTCVMVNNQDSSCVLILMEREVIKLDKTEAKKSLEKIVLLENPYDVSL</sequence>
<proteinExistence type="predicted"/>
<dbReference type="Proteomes" id="UP001415857">
    <property type="component" value="Unassembled WGS sequence"/>
</dbReference>
<comment type="caution">
    <text evidence="1">The sequence shown here is derived from an EMBL/GenBank/DDBJ whole genome shotgun (WGS) entry which is preliminary data.</text>
</comment>
<reference evidence="1 2" key="1">
    <citation type="journal article" date="2024" name="Plant J.">
        <title>Genome sequences and population genomics reveal climatic adaptation and genomic divergence between two closely related sweetgum species.</title>
        <authorList>
            <person name="Xu W.Q."/>
            <person name="Ren C.Q."/>
            <person name="Zhang X.Y."/>
            <person name="Comes H.P."/>
            <person name="Liu X.H."/>
            <person name="Li Y.G."/>
            <person name="Kettle C.J."/>
            <person name="Jalonen R."/>
            <person name="Gaisberger H."/>
            <person name="Ma Y.Z."/>
            <person name="Qiu Y.X."/>
        </authorList>
    </citation>
    <scope>NUCLEOTIDE SEQUENCE [LARGE SCALE GENOMIC DNA]</scope>
    <source>
        <strain evidence="1">Hangzhou</strain>
    </source>
</reference>
<dbReference type="EMBL" id="JBBPBK010000011">
    <property type="protein sequence ID" value="KAK9275715.1"/>
    <property type="molecule type" value="Genomic_DNA"/>
</dbReference>
<evidence type="ECO:0000313" key="1">
    <source>
        <dbReference type="EMBL" id="KAK9275715.1"/>
    </source>
</evidence>
<accession>A0AAP0RDD3</accession>
<gene>
    <name evidence="1" type="ORF">L1049_022983</name>
</gene>
<organism evidence="1 2">
    <name type="scientific">Liquidambar formosana</name>
    <name type="common">Formosan gum</name>
    <dbReference type="NCBI Taxonomy" id="63359"/>
    <lineage>
        <taxon>Eukaryota</taxon>
        <taxon>Viridiplantae</taxon>
        <taxon>Streptophyta</taxon>
        <taxon>Embryophyta</taxon>
        <taxon>Tracheophyta</taxon>
        <taxon>Spermatophyta</taxon>
        <taxon>Magnoliopsida</taxon>
        <taxon>eudicotyledons</taxon>
        <taxon>Gunneridae</taxon>
        <taxon>Pentapetalae</taxon>
        <taxon>Saxifragales</taxon>
        <taxon>Altingiaceae</taxon>
        <taxon>Liquidambar</taxon>
    </lineage>
</organism>
<protein>
    <submittedName>
        <fullName evidence="1">Uncharacterized protein</fullName>
    </submittedName>
</protein>
<name>A0AAP0RDD3_LIQFO</name>
<dbReference type="AlphaFoldDB" id="A0AAP0RDD3"/>
<keyword evidence="2" id="KW-1185">Reference proteome</keyword>
<evidence type="ECO:0000313" key="2">
    <source>
        <dbReference type="Proteomes" id="UP001415857"/>
    </source>
</evidence>